<dbReference type="eggNOG" id="ENOG502RWGP">
    <property type="taxonomic scope" value="Eukaryota"/>
</dbReference>
<dbReference type="OrthoDB" id="59288at2759"/>
<dbReference type="PANTHER" id="PTHR35532">
    <property type="entry name" value="SIMILAR TO POLYHYDROXYALKANOATE DEPOLYMERASE"/>
    <property type="match status" value="1"/>
</dbReference>
<dbReference type="Proteomes" id="UP000266841">
    <property type="component" value="Unassembled WGS sequence"/>
</dbReference>
<dbReference type="PANTHER" id="PTHR35532:SF5">
    <property type="entry name" value="CARBOHYDRATE-BINDING DOMAIN-CONTAINING PROTEIN"/>
    <property type="match status" value="1"/>
</dbReference>
<sequence>MMIPGLDSALAASPLRYGDELYPRQHIAFRATRPSGSNRPAVQIDGDLSKSFWEEVPWTEDFVDIATETSPKFRTRAKIRWDENFLYIGTPSSASNKSMTVKGVERLGYSKISPELSDRGGAYLEETDVWGTLTKHNSVIFHDNDFEVFVSTDATNHNYKEFEVNCLNCTWSLLLNKPYAESGSEDSKRIDPENGYDMEPGLISAVKVYPDEINNPSVKNSHWTVEVAMPMQKLMERNPDAKQPDDGVLWRINFSRVQWSFGVDEDNKYVKKACCQSCRIPGAEAEDNWVWSKQGEVAMHLPERWGILQFSNEMPSTEVKLKYYEEWPVRCAAMGLFYAMKEYQSSESLYTDDLKALAAYSIKPFTICNEAATSIMLTDDGYEARVSLGQFTATINHERYLVVERDIDTALS</sequence>
<accession>K0RJ26</accession>
<dbReference type="SUPFAM" id="SSF49344">
    <property type="entry name" value="CBD9-like"/>
    <property type="match status" value="2"/>
</dbReference>
<name>K0RJ26_THAOC</name>
<organism evidence="1 2">
    <name type="scientific">Thalassiosira oceanica</name>
    <name type="common">Marine diatom</name>
    <dbReference type="NCBI Taxonomy" id="159749"/>
    <lineage>
        <taxon>Eukaryota</taxon>
        <taxon>Sar</taxon>
        <taxon>Stramenopiles</taxon>
        <taxon>Ochrophyta</taxon>
        <taxon>Bacillariophyta</taxon>
        <taxon>Coscinodiscophyceae</taxon>
        <taxon>Thalassiosirophycidae</taxon>
        <taxon>Thalassiosirales</taxon>
        <taxon>Thalassiosiraceae</taxon>
        <taxon>Thalassiosira</taxon>
    </lineage>
</organism>
<dbReference type="Gene3D" id="2.60.40.1190">
    <property type="match status" value="1"/>
</dbReference>
<dbReference type="OMA" id="TDRYVWF"/>
<evidence type="ECO:0000313" key="1">
    <source>
        <dbReference type="EMBL" id="EJK46677.1"/>
    </source>
</evidence>
<reference evidence="1 2" key="1">
    <citation type="journal article" date="2012" name="Genome Biol.">
        <title>Genome and low-iron response of an oceanic diatom adapted to chronic iron limitation.</title>
        <authorList>
            <person name="Lommer M."/>
            <person name="Specht M."/>
            <person name="Roy A.S."/>
            <person name="Kraemer L."/>
            <person name="Andreson R."/>
            <person name="Gutowska M.A."/>
            <person name="Wolf J."/>
            <person name="Bergner S.V."/>
            <person name="Schilhabel M.B."/>
            <person name="Klostermeier U.C."/>
            <person name="Beiko R.G."/>
            <person name="Rosenstiel P."/>
            <person name="Hippler M."/>
            <person name="Laroche J."/>
        </authorList>
    </citation>
    <scope>NUCLEOTIDE SEQUENCE [LARGE SCALE GENOMIC DNA]</scope>
    <source>
        <strain evidence="1 2">CCMP1005</strain>
    </source>
</reference>
<dbReference type="EMBL" id="AGNL01047605">
    <property type="protein sequence ID" value="EJK46677.1"/>
    <property type="molecule type" value="Genomic_DNA"/>
</dbReference>
<evidence type="ECO:0008006" key="3">
    <source>
        <dbReference type="Google" id="ProtNLM"/>
    </source>
</evidence>
<dbReference type="CDD" id="cd09620">
    <property type="entry name" value="CBM9_like_3"/>
    <property type="match status" value="1"/>
</dbReference>
<comment type="caution">
    <text evidence="1">The sequence shown here is derived from an EMBL/GenBank/DDBJ whole genome shotgun (WGS) entry which is preliminary data.</text>
</comment>
<keyword evidence="2" id="KW-1185">Reference proteome</keyword>
<evidence type="ECO:0000313" key="2">
    <source>
        <dbReference type="Proteomes" id="UP000266841"/>
    </source>
</evidence>
<dbReference type="AlphaFoldDB" id="K0RJ26"/>
<protein>
    <recommendedName>
        <fullName evidence="3">Carbohydrate-binding domain-containing protein</fullName>
    </recommendedName>
</protein>
<proteinExistence type="predicted"/>
<gene>
    <name evidence="1" type="ORF">THAOC_34644</name>
</gene>